<name>A0A5B2Z6S9_9GAMM</name>
<dbReference type="SUPFAM" id="SSF88697">
    <property type="entry name" value="PUA domain-like"/>
    <property type="match status" value="1"/>
</dbReference>
<dbReference type="GO" id="GO:0070042">
    <property type="term" value="F:rRNA (uridine-N3-)-methyltransferase activity"/>
    <property type="evidence" value="ECO:0007669"/>
    <property type="project" value="TreeGrafter"/>
</dbReference>
<keyword evidence="8 12" id="KW-0808">Transferase</keyword>
<accession>A0A5B2Z6S9</accession>
<dbReference type="AlphaFoldDB" id="A0A5B2Z6S9"/>
<comment type="similarity">
    <text evidence="2 12">Belongs to the RNA methyltransferase RsmE family.</text>
</comment>
<keyword evidence="5 12" id="KW-0963">Cytoplasm</keyword>
<organism evidence="15 16">
    <name type="scientific">Arenimonas fontis</name>
    <dbReference type="NCBI Taxonomy" id="2608255"/>
    <lineage>
        <taxon>Bacteria</taxon>
        <taxon>Pseudomonadati</taxon>
        <taxon>Pseudomonadota</taxon>
        <taxon>Gammaproteobacteria</taxon>
        <taxon>Lysobacterales</taxon>
        <taxon>Lysobacteraceae</taxon>
        <taxon>Arenimonas</taxon>
    </lineage>
</organism>
<comment type="caution">
    <text evidence="15">The sequence shown here is derived from an EMBL/GenBank/DDBJ whole genome shotgun (WGS) entry which is preliminary data.</text>
</comment>
<dbReference type="Gene3D" id="2.40.240.20">
    <property type="entry name" value="Hypothetical PUA domain-like, domain 1"/>
    <property type="match status" value="1"/>
</dbReference>
<dbReference type="NCBIfam" id="NF008692">
    <property type="entry name" value="PRK11713.1-5"/>
    <property type="match status" value="1"/>
</dbReference>
<evidence type="ECO:0000256" key="5">
    <source>
        <dbReference type="ARBA" id="ARBA00022490"/>
    </source>
</evidence>
<feature type="domain" description="Ribosomal RNA small subunit methyltransferase E PUA-like" evidence="14">
    <location>
        <begin position="21"/>
        <end position="66"/>
    </location>
</feature>
<keyword evidence="9 12" id="KW-0949">S-adenosyl-L-methionine</keyword>
<dbReference type="PANTHER" id="PTHR30027:SF3">
    <property type="entry name" value="16S RRNA (URACIL(1498)-N(3))-METHYLTRANSFERASE"/>
    <property type="match status" value="1"/>
</dbReference>
<dbReference type="Pfam" id="PF04452">
    <property type="entry name" value="Methyltrans_RNA"/>
    <property type="match status" value="1"/>
</dbReference>
<keyword evidence="6 12" id="KW-0698">rRNA processing</keyword>
<feature type="domain" description="Ribosomal RNA small subunit methyltransferase E methyltransferase" evidence="13">
    <location>
        <begin position="74"/>
        <end position="235"/>
    </location>
</feature>
<evidence type="ECO:0000313" key="15">
    <source>
        <dbReference type="EMBL" id="KAA2283669.1"/>
    </source>
</evidence>
<dbReference type="InterPro" id="IPR029026">
    <property type="entry name" value="tRNA_m1G_MTases_N"/>
</dbReference>
<evidence type="ECO:0000256" key="6">
    <source>
        <dbReference type="ARBA" id="ARBA00022552"/>
    </source>
</evidence>
<evidence type="ECO:0000256" key="3">
    <source>
        <dbReference type="ARBA" id="ARBA00012328"/>
    </source>
</evidence>
<evidence type="ECO:0000256" key="12">
    <source>
        <dbReference type="PIRNR" id="PIRNR015601"/>
    </source>
</evidence>
<dbReference type="InterPro" id="IPR046887">
    <property type="entry name" value="RsmE_PUA-like"/>
</dbReference>
<evidence type="ECO:0000259" key="13">
    <source>
        <dbReference type="Pfam" id="PF04452"/>
    </source>
</evidence>
<dbReference type="InterPro" id="IPR015947">
    <property type="entry name" value="PUA-like_sf"/>
</dbReference>
<dbReference type="EMBL" id="VUOD01000015">
    <property type="protein sequence ID" value="KAA2283669.1"/>
    <property type="molecule type" value="Genomic_DNA"/>
</dbReference>
<evidence type="ECO:0000256" key="9">
    <source>
        <dbReference type="ARBA" id="ARBA00022691"/>
    </source>
</evidence>
<evidence type="ECO:0000256" key="8">
    <source>
        <dbReference type="ARBA" id="ARBA00022679"/>
    </source>
</evidence>
<comment type="function">
    <text evidence="10 12">Specifically methylates the N3 position of the uracil ring of uridine 1498 (m3U1498) in 16S rRNA. Acts on the fully assembled 30S ribosomal subunit.</text>
</comment>
<evidence type="ECO:0000259" key="14">
    <source>
        <dbReference type="Pfam" id="PF20260"/>
    </source>
</evidence>
<evidence type="ECO:0000256" key="7">
    <source>
        <dbReference type="ARBA" id="ARBA00022603"/>
    </source>
</evidence>
<dbReference type="GO" id="GO:0005737">
    <property type="term" value="C:cytoplasm"/>
    <property type="evidence" value="ECO:0007669"/>
    <property type="project" value="UniProtKB-SubCell"/>
</dbReference>
<dbReference type="PIRSF" id="PIRSF015601">
    <property type="entry name" value="MTase_slr0722"/>
    <property type="match status" value="1"/>
</dbReference>
<dbReference type="PANTHER" id="PTHR30027">
    <property type="entry name" value="RIBOSOMAL RNA SMALL SUBUNIT METHYLTRANSFERASE E"/>
    <property type="match status" value="1"/>
</dbReference>
<dbReference type="RefSeq" id="WP_149861457.1">
    <property type="nucleotide sequence ID" value="NZ_VUOD01000015.1"/>
</dbReference>
<evidence type="ECO:0000313" key="16">
    <source>
        <dbReference type="Proteomes" id="UP000322165"/>
    </source>
</evidence>
<keyword evidence="16" id="KW-1185">Reference proteome</keyword>
<dbReference type="Pfam" id="PF20260">
    <property type="entry name" value="PUA_4"/>
    <property type="match status" value="1"/>
</dbReference>
<dbReference type="InterPro" id="IPR006700">
    <property type="entry name" value="RsmE"/>
</dbReference>
<evidence type="ECO:0000256" key="2">
    <source>
        <dbReference type="ARBA" id="ARBA00005528"/>
    </source>
</evidence>
<gene>
    <name evidence="15" type="ORF">F0415_11965</name>
</gene>
<dbReference type="InterPro" id="IPR046886">
    <property type="entry name" value="RsmE_MTase_dom"/>
</dbReference>
<evidence type="ECO:0000256" key="10">
    <source>
        <dbReference type="ARBA" id="ARBA00025699"/>
    </source>
</evidence>
<dbReference type="CDD" id="cd18084">
    <property type="entry name" value="RsmE-like"/>
    <property type="match status" value="1"/>
</dbReference>
<dbReference type="Gene3D" id="3.40.1280.10">
    <property type="match status" value="1"/>
</dbReference>
<dbReference type="GO" id="GO:0070475">
    <property type="term" value="P:rRNA base methylation"/>
    <property type="evidence" value="ECO:0007669"/>
    <property type="project" value="TreeGrafter"/>
</dbReference>
<protein>
    <recommendedName>
        <fullName evidence="4 12">Ribosomal RNA small subunit methyltransferase E</fullName>
        <ecNumber evidence="3 12">2.1.1.193</ecNumber>
    </recommendedName>
</protein>
<dbReference type="EC" id="2.1.1.193" evidence="3 12"/>
<comment type="subcellular location">
    <subcellularLocation>
        <location evidence="1 12">Cytoplasm</location>
    </subcellularLocation>
</comment>
<reference evidence="15 16" key="1">
    <citation type="submission" date="2019-09" db="EMBL/GenBank/DDBJ databases">
        <title>Arenimonas chukotkensis sp. nov., a bacterium isolated from Chukotka hot spring, Arctic region, Russia.</title>
        <authorList>
            <person name="Zayulina K.S."/>
            <person name="Prokofeva M.I."/>
            <person name="Elcheninov A.G."/>
            <person name="Novikov A."/>
            <person name="Kochetkova T.V."/>
            <person name="Kublanov I.V."/>
        </authorList>
    </citation>
    <scope>NUCLEOTIDE SEQUENCE [LARGE SCALE GENOMIC DNA]</scope>
    <source>
        <strain evidence="15 16">3729k</strain>
    </source>
</reference>
<dbReference type="NCBIfam" id="TIGR00046">
    <property type="entry name" value="RsmE family RNA methyltransferase"/>
    <property type="match status" value="1"/>
</dbReference>
<dbReference type="SUPFAM" id="SSF75217">
    <property type="entry name" value="alpha/beta knot"/>
    <property type="match status" value="1"/>
</dbReference>
<sequence length="241" mass="25202">MRTVRCHVDLPLRPGQIVALPEPAAAHLVRVLRLGPGDALVLFNGDGHDYPAVLLETGKRGASAEVSGQVPVANESPLRITLAQGIARGDKMDWVLQKATELGVAAIVPVLTERTEVKLDGDRAGKRLAHWRGVLAAACEQCGRARLPTLSAPVPLAQWAASAREPLKLVLEPEGGVALADLPATDAVALAVGPEGGLSARDLEALRAAGFRSLRLGPRVLRTETAGLAAVAALQACWGDF</sequence>
<evidence type="ECO:0000256" key="4">
    <source>
        <dbReference type="ARBA" id="ARBA00013673"/>
    </source>
</evidence>
<dbReference type="Proteomes" id="UP000322165">
    <property type="component" value="Unassembled WGS sequence"/>
</dbReference>
<comment type="catalytic activity">
    <reaction evidence="11 12">
        <text>uridine(1498) in 16S rRNA + S-adenosyl-L-methionine = N(3)-methyluridine(1498) in 16S rRNA + S-adenosyl-L-homocysteine + H(+)</text>
        <dbReference type="Rhea" id="RHEA:42920"/>
        <dbReference type="Rhea" id="RHEA-COMP:10283"/>
        <dbReference type="Rhea" id="RHEA-COMP:10284"/>
        <dbReference type="ChEBI" id="CHEBI:15378"/>
        <dbReference type="ChEBI" id="CHEBI:57856"/>
        <dbReference type="ChEBI" id="CHEBI:59789"/>
        <dbReference type="ChEBI" id="CHEBI:65315"/>
        <dbReference type="ChEBI" id="CHEBI:74502"/>
        <dbReference type="EC" id="2.1.1.193"/>
    </reaction>
</comment>
<reference evidence="15 16" key="2">
    <citation type="submission" date="2019-09" db="EMBL/GenBank/DDBJ databases">
        <authorList>
            <person name="Mazur A."/>
        </authorList>
    </citation>
    <scope>NUCLEOTIDE SEQUENCE [LARGE SCALE GENOMIC DNA]</scope>
    <source>
        <strain evidence="15 16">3729k</strain>
    </source>
</reference>
<dbReference type="InterPro" id="IPR029028">
    <property type="entry name" value="Alpha/beta_knot_MTases"/>
</dbReference>
<proteinExistence type="inferred from homology"/>
<evidence type="ECO:0000256" key="11">
    <source>
        <dbReference type="ARBA" id="ARBA00047944"/>
    </source>
</evidence>
<evidence type="ECO:0000256" key="1">
    <source>
        <dbReference type="ARBA" id="ARBA00004496"/>
    </source>
</evidence>
<keyword evidence="7 12" id="KW-0489">Methyltransferase</keyword>